<feature type="region of interest" description="Disordered" evidence="1">
    <location>
        <begin position="122"/>
        <end position="141"/>
    </location>
</feature>
<keyword evidence="3" id="KW-1185">Reference proteome</keyword>
<organism evidence="2 3">
    <name type="scientific">Eleusine coracana subsp. coracana</name>
    <dbReference type="NCBI Taxonomy" id="191504"/>
    <lineage>
        <taxon>Eukaryota</taxon>
        <taxon>Viridiplantae</taxon>
        <taxon>Streptophyta</taxon>
        <taxon>Embryophyta</taxon>
        <taxon>Tracheophyta</taxon>
        <taxon>Spermatophyta</taxon>
        <taxon>Magnoliopsida</taxon>
        <taxon>Liliopsida</taxon>
        <taxon>Poales</taxon>
        <taxon>Poaceae</taxon>
        <taxon>PACMAD clade</taxon>
        <taxon>Chloridoideae</taxon>
        <taxon>Cynodonteae</taxon>
        <taxon>Eleusininae</taxon>
        <taxon>Eleusine</taxon>
    </lineage>
</organism>
<proteinExistence type="predicted"/>
<dbReference type="PANTHER" id="PTHR46951:SF2">
    <property type="entry name" value="BED-TYPE DOMAIN-CONTAINING PROTEIN"/>
    <property type="match status" value="1"/>
</dbReference>
<dbReference type="PANTHER" id="PTHR46951">
    <property type="entry name" value="BED-TYPE DOMAIN-CONTAINING PROTEIN"/>
    <property type="match status" value="1"/>
</dbReference>
<evidence type="ECO:0000313" key="3">
    <source>
        <dbReference type="Proteomes" id="UP001054889"/>
    </source>
</evidence>
<reference evidence="2" key="2">
    <citation type="submission" date="2021-12" db="EMBL/GenBank/DDBJ databases">
        <title>Resequencing data analysis of finger millet.</title>
        <authorList>
            <person name="Hatakeyama M."/>
            <person name="Aluri S."/>
            <person name="Balachadran M.T."/>
            <person name="Sivarajan S.R."/>
            <person name="Poveda L."/>
            <person name="Shimizu-Inatsugi R."/>
            <person name="Schlapbach R."/>
            <person name="Sreeman S.M."/>
            <person name="Shimizu K.K."/>
        </authorList>
    </citation>
    <scope>NUCLEOTIDE SEQUENCE</scope>
</reference>
<comment type="caution">
    <text evidence="2">The sequence shown here is derived from an EMBL/GenBank/DDBJ whole genome shotgun (WGS) entry which is preliminary data.</text>
</comment>
<gene>
    <name evidence="2" type="primary">ga11887</name>
    <name evidence="2" type="ORF">PR202_ga11887</name>
</gene>
<dbReference type="AlphaFoldDB" id="A0AAV5CAN9"/>
<sequence>MCGSMVSTHIPGGHANITRFQERGGANRLKHHLAYRDGNVVQCGRVPPDVRDYYRRELAYRDGRVPPDVERKKEKQRDNLRREEVVREGNVVHEISDDEVLQRVLDMSQEEEAYARRVRNQGGQYEHGGGSSQSQGGGGGLLGMLRRSMSVTKEKVQTRIDIGQWTTKCKAGKNAIDKVWSKFFHIEGISDRKADNPYFQVVVKETQRWDELIF</sequence>
<evidence type="ECO:0000313" key="2">
    <source>
        <dbReference type="EMBL" id="GJM95179.1"/>
    </source>
</evidence>
<accession>A0AAV5CAN9</accession>
<reference evidence="2" key="1">
    <citation type="journal article" date="2018" name="DNA Res.">
        <title>Multiple hybrid de novo genome assembly of finger millet, an orphan allotetraploid crop.</title>
        <authorList>
            <person name="Hatakeyama M."/>
            <person name="Aluri S."/>
            <person name="Balachadran M.T."/>
            <person name="Sivarajan S.R."/>
            <person name="Patrignani A."/>
            <person name="Gruter S."/>
            <person name="Poveda L."/>
            <person name="Shimizu-Inatsugi R."/>
            <person name="Baeten J."/>
            <person name="Francoijs K.J."/>
            <person name="Nataraja K.N."/>
            <person name="Reddy Y.A.N."/>
            <person name="Phadnis S."/>
            <person name="Ravikumar R.L."/>
            <person name="Schlapbach R."/>
            <person name="Sreeman S.M."/>
            <person name="Shimizu K.K."/>
        </authorList>
    </citation>
    <scope>NUCLEOTIDE SEQUENCE</scope>
</reference>
<feature type="compositionally biased region" description="Gly residues" evidence="1">
    <location>
        <begin position="125"/>
        <end position="141"/>
    </location>
</feature>
<evidence type="ECO:0000256" key="1">
    <source>
        <dbReference type="SAM" id="MobiDB-lite"/>
    </source>
</evidence>
<name>A0AAV5CAN9_ELECO</name>
<dbReference type="EMBL" id="BQKI01000005">
    <property type="protein sequence ID" value="GJM95179.1"/>
    <property type="molecule type" value="Genomic_DNA"/>
</dbReference>
<protein>
    <submittedName>
        <fullName evidence="2">Uncharacterized protein</fullName>
    </submittedName>
</protein>
<dbReference type="Proteomes" id="UP001054889">
    <property type="component" value="Unassembled WGS sequence"/>
</dbReference>